<keyword evidence="3" id="KW-0732">Signal</keyword>
<dbReference type="GO" id="GO:0016787">
    <property type="term" value="F:hydrolase activity"/>
    <property type="evidence" value="ECO:0007669"/>
    <property type="project" value="UniProtKB-KW"/>
</dbReference>
<reference evidence="4 5" key="1">
    <citation type="submission" date="2020-01" db="EMBL/GenBank/DDBJ databases">
        <title>Genome analysis.</title>
        <authorList>
            <person name="Wu S."/>
            <person name="Wang G."/>
        </authorList>
    </citation>
    <scope>NUCLEOTIDE SEQUENCE [LARGE SCALE GENOMIC DNA]</scope>
    <source>
        <strain evidence="4 5">SYL130</strain>
    </source>
</reference>
<feature type="chain" id="PRO_5045145723" evidence="3">
    <location>
        <begin position="23"/>
        <end position="357"/>
    </location>
</feature>
<evidence type="ECO:0000313" key="5">
    <source>
        <dbReference type="Proteomes" id="UP000753802"/>
    </source>
</evidence>
<dbReference type="InterPro" id="IPR052558">
    <property type="entry name" value="Siderophore_Hydrolase_D"/>
</dbReference>
<comment type="similarity">
    <text evidence="1">Belongs to the esterase D family.</text>
</comment>
<protein>
    <submittedName>
        <fullName evidence="4">Alpha/beta hydrolase</fullName>
    </submittedName>
</protein>
<feature type="signal peptide" evidence="3">
    <location>
        <begin position="1"/>
        <end position="22"/>
    </location>
</feature>
<dbReference type="EMBL" id="JAACJS010000011">
    <property type="protein sequence ID" value="NCI49868.1"/>
    <property type="molecule type" value="Genomic_DNA"/>
</dbReference>
<evidence type="ECO:0000256" key="3">
    <source>
        <dbReference type="SAM" id="SignalP"/>
    </source>
</evidence>
<accession>A0ABW9ZXH1</accession>
<dbReference type="RefSeq" id="WP_161818173.1">
    <property type="nucleotide sequence ID" value="NZ_JAACJS010000011.1"/>
</dbReference>
<dbReference type="PANTHER" id="PTHR40841:SF2">
    <property type="entry name" value="SIDEROPHORE-DEGRADING ESTERASE (EUROFUNG)"/>
    <property type="match status" value="1"/>
</dbReference>
<evidence type="ECO:0000313" key="4">
    <source>
        <dbReference type="EMBL" id="NCI49868.1"/>
    </source>
</evidence>
<dbReference type="InterPro" id="IPR029058">
    <property type="entry name" value="AB_hydrolase_fold"/>
</dbReference>
<dbReference type="InterPro" id="IPR000801">
    <property type="entry name" value="Esterase-like"/>
</dbReference>
<comment type="caution">
    <text evidence="4">The sequence shown here is derived from an EMBL/GenBank/DDBJ whole genome shotgun (WGS) entry which is preliminary data.</text>
</comment>
<evidence type="ECO:0000256" key="1">
    <source>
        <dbReference type="ARBA" id="ARBA00005622"/>
    </source>
</evidence>
<dbReference type="PANTHER" id="PTHR40841">
    <property type="entry name" value="SIDEROPHORE TRIACETYLFUSARININE C ESTERASE"/>
    <property type="match status" value="1"/>
</dbReference>
<dbReference type="SUPFAM" id="SSF53474">
    <property type="entry name" value="alpha/beta-Hydrolases"/>
    <property type="match status" value="1"/>
</dbReference>
<organism evidence="4 5">
    <name type="scientific">Sediminibacterium roseum</name>
    <dbReference type="NCBI Taxonomy" id="1978412"/>
    <lineage>
        <taxon>Bacteria</taxon>
        <taxon>Pseudomonadati</taxon>
        <taxon>Bacteroidota</taxon>
        <taxon>Chitinophagia</taxon>
        <taxon>Chitinophagales</taxon>
        <taxon>Chitinophagaceae</taxon>
        <taxon>Sediminibacterium</taxon>
    </lineage>
</organism>
<name>A0ABW9ZXH1_9BACT</name>
<gene>
    <name evidence="4" type="ORF">GWC95_08040</name>
</gene>
<sequence>MKKIMLLLIAVTALHVVLPAQNFPAVNIPGSEVRKITSKNVQGQEYELHVLLPGDHKTGNKKYPVLYLMDSQWDFPLAKSLYGQHYFDGFIPELIIVGVTWGGNHPNPDSLRARDYTPTNEKRLPQSGGADQFLSFLKNELFPFIEANYKADPRERILMGCSLGGLFTMYTLFTHPDMFTGYIAASPAYGWDNEVLYKYEKQYSESNPTLPARLYMTMGEVERGLPGFEKFAKHLSDRKYKNLAIRSKVLENTGHSGTKTEGFGRGMQYVFERPELKLDQSVLNRYAGTYKIGTADVAFKVENGTLVFYPNPGNRYVLFAASESDYYAKSEFLKIHFNSNTESVIRRYGRTDTGIKQ</sequence>
<evidence type="ECO:0000256" key="2">
    <source>
        <dbReference type="ARBA" id="ARBA00022801"/>
    </source>
</evidence>
<keyword evidence="2 4" id="KW-0378">Hydrolase</keyword>
<proteinExistence type="inferred from homology"/>
<dbReference type="Proteomes" id="UP000753802">
    <property type="component" value="Unassembled WGS sequence"/>
</dbReference>
<keyword evidence="5" id="KW-1185">Reference proteome</keyword>
<dbReference type="Gene3D" id="3.40.50.1820">
    <property type="entry name" value="alpha/beta hydrolase"/>
    <property type="match status" value="1"/>
</dbReference>
<dbReference type="Pfam" id="PF00756">
    <property type="entry name" value="Esterase"/>
    <property type="match status" value="1"/>
</dbReference>